<dbReference type="EMBL" id="BGPR01012869">
    <property type="protein sequence ID" value="GBN58119.1"/>
    <property type="molecule type" value="Genomic_DNA"/>
</dbReference>
<accession>A0A4Y2Q3J9</accession>
<gene>
    <name evidence="1" type="ORF">AVEN_246360_1</name>
</gene>
<protein>
    <submittedName>
        <fullName evidence="1">Uncharacterized protein</fullName>
    </submittedName>
</protein>
<keyword evidence="2" id="KW-1185">Reference proteome</keyword>
<organism evidence="1 2">
    <name type="scientific">Araneus ventricosus</name>
    <name type="common">Orbweaver spider</name>
    <name type="synonym">Epeira ventricosa</name>
    <dbReference type="NCBI Taxonomy" id="182803"/>
    <lineage>
        <taxon>Eukaryota</taxon>
        <taxon>Metazoa</taxon>
        <taxon>Ecdysozoa</taxon>
        <taxon>Arthropoda</taxon>
        <taxon>Chelicerata</taxon>
        <taxon>Arachnida</taxon>
        <taxon>Araneae</taxon>
        <taxon>Araneomorphae</taxon>
        <taxon>Entelegynae</taxon>
        <taxon>Araneoidea</taxon>
        <taxon>Araneidae</taxon>
        <taxon>Araneus</taxon>
    </lineage>
</organism>
<evidence type="ECO:0000313" key="2">
    <source>
        <dbReference type="Proteomes" id="UP000499080"/>
    </source>
</evidence>
<dbReference type="Proteomes" id="UP000499080">
    <property type="component" value="Unassembled WGS sequence"/>
</dbReference>
<evidence type="ECO:0000313" key="1">
    <source>
        <dbReference type="EMBL" id="GBN58119.1"/>
    </source>
</evidence>
<reference evidence="1 2" key="1">
    <citation type="journal article" date="2019" name="Sci. Rep.">
        <title>Orb-weaving spider Araneus ventricosus genome elucidates the spidroin gene catalogue.</title>
        <authorList>
            <person name="Kono N."/>
            <person name="Nakamura H."/>
            <person name="Ohtoshi R."/>
            <person name="Moran D.A.P."/>
            <person name="Shinohara A."/>
            <person name="Yoshida Y."/>
            <person name="Fujiwara M."/>
            <person name="Mori M."/>
            <person name="Tomita M."/>
            <person name="Arakawa K."/>
        </authorList>
    </citation>
    <scope>NUCLEOTIDE SEQUENCE [LARGE SCALE GENOMIC DNA]</scope>
</reference>
<proteinExistence type="predicted"/>
<comment type="caution">
    <text evidence="1">The sequence shown here is derived from an EMBL/GenBank/DDBJ whole genome shotgun (WGS) entry which is preliminary data.</text>
</comment>
<dbReference type="AlphaFoldDB" id="A0A4Y2Q3J9"/>
<name>A0A4Y2Q3J9_ARAVE</name>
<sequence length="120" mass="13707">METFIETDTTLFQLPLNIRTTSIEARVTNETNFCNRCRRNTPLESGARCWRNVVLSDTFSNADRRTYDSRREQYRDLRRYGQTPPGGTAAAVVCAVRRNDEQCHGATQCQHEASRAFSLG</sequence>